<proteinExistence type="predicted"/>
<protein>
    <recommendedName>
        <fullName evidence="1">DUF8052 domain-containing protein</fullName>
    </recommendedName>
</protein>
<evidence type="ECO:0000313" key="3">
    <source>
        <dbReference type="Proteomes" id="UP001144471"/>
    </source>
</evidence>
<keyword evidence="3" id="KW-1185">Reference proteome</keyword>
<organism evidence="2 3">
    <name type="scientific">Propionigenium maris DSM 9537</name>
    <dbReference type="NCBI Taxonomy" id="1123000"/>
    <lineage>
        <taxon>Bacteria</taxon>
        <taxon>Fusobacteriati</taxon>
        <taxon>Fusobacteriota</taxon>
        <taxon>Fusobacteriia</taxon>
        <taxon>Fusobacteriales</taxon>
        <taxon>Fusobacteriaceae</taxon>
        <taxon>Propionigenium</taxon>
    </lineage>
</organism>
<dbReference type="EMBL" id="BSDY01000003">
    <property type="protein sequence ID" value="GLI55238.1"/>
    <property type="molecule type" value="Genomic_DNA"/>
</dbReference>
<evidence type="ECO:0000259" key="1">
    <source>
        <dbReference type="Pfam" id="PF26226"/>
    </source>
</evidence>
<evidence type="ECO:0000313" key="2">
    <source>
        <dbReference type="EMBL" id="GLI55238.1"/>
    </source>
</evidence>
<gene>
    <name evidence="2" type="ORF">PM10SUCC1_07530</name>
</gene>
<dbReference type="Pfam" id="PF26226">
    <property type="entry name" value="DUF8052"/>
    <property type="match status" value="1"/>
</dbReference>
<dbReference type="InterPro" id="IPR058365">
    <property type="entry name" value="DUF8052"/>
</dbReference>
<reference evidence="2" key="1">
    <citation type="submission" date="2022-12" db="EMBL/GenBank/DDBJ databases">
        <title>Reference genome sequencing for broad-spectrum identification of bacterial and archaeal isolates by mass spectrometry.</title>
        <authorList>
            <person name="Sekiguchi Y."/>
            <person name="Tourlousse D.M."/>
        </authorList>
    </citation>
    <scope>NUCLEOTIDE SEQUENCE</scope>
    <source>
        <strain evidence="2">10succ1</strain>
    </source>
</reference>
<dbReference type="AlphaFoldDB" id="A0A9W6GHB2"/>
<name>A0A9W6GHB2_9FUSO</name>
<accession>A0A9W6GHB2</accession>
<dbReference type="Proteomes" id="UP001144471">
    <property type="component" value="Unassembled WGS sequence"/>
</dbReference>
<feature type="domain" description="DUF8052" evidence="1">
    <location>
        <begin position="6"/>
        <end position="162"/>
    </location>
</feature>
<sequence length="167" mass="19808">MNTKDFSRILTNKLLTSFDIEKNVDIEGMNFDFRGRYNEKITRYFAFKELTYESFESNEVILCKSYPEKITRRDIETLKGFIRKKCSLMAPPKSDHMSTCLTLILISEFEDGEPDYIKKFRFYRSYAFGFKGWVNCKLICVDPEKKRVATNREGRKELKFIQNILSP</sequence>
<comment type="caution">
    <text evidence="2">The sequence shown here is derived from an EMBL/GenBank/DDBJ whole genome shotgun (WGS) entry which is preliminary data.</text>
</comment>
<dbReference type="RefSeq" id="WP_281833572.1">
    <property type="nucleotide sequence ID" value="NZ_BSDY01000003.1"/>
</dbReference>